<protein>
    <submittedName>
        <fullName evidence="1">Uncharacterized protein</fullName>
    </submittedName>
</protein>
<dbReference type="OrthoDB" id="6141491at2759"/>
<gene>
    <name evidence="1" type="ORF">PACLA_8A018341</name>
</gene>
<dbReference type="AlphaFoldDB" id="A0A6S7I7M0"/>
<sequence length="606" mass="68904">MAEKRLLCDVESQGENRDNSDGDLFIKCPPKRPCLASLDVNTVVSSSVRTNCSMSVAEHSSNIPIGGLSGDSREHAECIEKAPVPNFAERLENYFISGTPLCPEELLIYSLMKLQFKTYTFNRHHSISQYVKIADVVSTICGAQFEPTSMRRFFPRIANNELKSNVGKENGKVRWSYFGKQIDELICVSGKDLEQMLNSSKTTPEDVIVRTSDQLRRICSTVVINPELQPIAHTPNFSNQFFNLVKPLLATPTTSRWVPWFDSAKEICHVYRFDESPGYAEVEIRVLSTGEWVFYSSKIEKNKSKVELLHSIPAKLNNISDLAELIKKIDVCKFCVGCGNPNDYKDLNNDKPYIYKKKDGTDGVRLEENTVFSADCKVLVPTNSTSPCEACQTSRHYLRTLVSRGNTEETAAQNKAKARYDYKSRGELLEIARESAKTIKRLKTQNRRLEDFREKMVNVGPNSNEDLKQMFVELQSGLDENRMKLKNPGTVSALKELVKYIHTNDFTSKYGEGLYLNLKRISQDHVESYFSAQRQMCGGTQNMTGYTYGYNINTLNSIRSSRLLMKKQTNVYEVSEALPFLNNTEQLPKRRVNETIWDSVPWCVNV</sequence>
<evidence type="ECO:0000313" key="2">
    <source>
        <dbReference type="Proteomes" id="UP001152795"/>
    </source>
</evidence>
<accession>A0A6S7I7M0</accession>
<name>A0A6S7I7M0_PARCT</name>
<proteinExistence type="predicted"/>
<dbReference type="Proteomes" id="UP001152795">
    <property type="component" value="Unassembled WGS sequence"/>
</dbReference>
<evidence type="ECO:0000313" key="1">
    <source>
        <dbReference type="EMBL" id="CAB4012989.1"/>
    </source>
</evidence>
<comment type="caution">
    <text evidence="1">The sequence shown here is derived from an EMBL/GenBank/DDBJ whole genome shotgun (WGS) entry which is preliminary data.</text>
</comment>
<dbReference type="EMBL" id="CACRXK020007707">
    <property type="protein sequence ID" value="CAB4012989.1"/>
    <property type="molecule type" value="Genomic_DNA"/>
</dbReference>
<keyword evidence="2" id="KW-1185">Reference proteome</keyword>
<reference evidence="1" key="1">
    <citation type="submission" date="2020-04" db="EMBL/GenBank/DDBJ databases">
        <authorList>
            <person name="Alioto T."/>
            <person name="Alioto T."/>
            <person name="Gomez Garrido J."/>
        </authorList>
    </citation>
    <scope>NUCLEOTIDE SEQUENCE</scope>
    <source>
        <strain evidence="1">A484AB</strain>
    </source>
</reference>
<organism evidence="1 2">
    <name type="scientific">Paramuricea clavata</name>
    <name type="common">Red gorgonian</name>
    <name type="synonym">Violescent sea-whip</name>
    <dbReference type="NCBI Taxonomy" id="317549"/>
    <lineage>
        <taxon>Eukaryota</taxon>
        <taxon>Metazoa</taxon>
        <taxon>Cnidaria</taxon>
        <taxon>Anthozoa</taxon>
        <taxon>Octocorallia</taxon>
        <taxon>Malacalcyonacea</taxon>
        <taxon>Plexauridae</taxon>
        <taxon>Paramuricea</taxon>
    </lineage>
</organism>